<keyword evidence="2" id="KW-1185">Reference proteome</keyword>
<evidence type="ECO:0000313" key="1">
    <source>
        <dbReference type="EMBL" id="VDK60332.1"/>
    </source>
</evidence>
<dbReference type="EMBL" id="UYRV01014508">
    <property type="protein sequence ID" value="VDK60332.1"/>
    <property type="molecule type" value="Genomic_DNA"/>
</dbReference>
<dbReference type="AlphaFoldDB" id="A0A3P6RB69"/>
<gene>
    <name evidence="1" type="ORF">CGOC_LOCUS4967</name>
</gene>
<proteinExistence type="predicted"/>
<accession>A0A3P6RB69</accession>
<sequence length="143" mass="15796">MLPYVAYKYVKNKRDQNKREMDSTLESLASHLSRSMIPDQVVLRINGVSAKLAEDSDEFIPGALTIVEKAVGVFIEWCPVEDSNYPDTSGWVLAEDGGETQTLHSPSGSPDRVGNTLFVQLLWGFCSAHLCGSDEKFIRATLS</sequence>
<dbReference type="OrthoDB" id="10264062at2759"/>
<name>A0A3P6RB69_CYLGO</name>
<protein>
    <submittedName>
        <fullName evidence="1">Uncharacterized protein</fullName>
    </submittedName>
</protein>
<reference evidence="1 2" key="1">
    <citation type="submission" date="2018-11" db="EMBL/GenBank/DDBJ databases">
        <authorList>
            <consortium name="Pathogen Informatics"/>
        </authorList>
    </citation>
    <scope>NUCLEOTIDE SEQUENCE [LARGE SCALE GENOMIC DNA]</scope>
</reference>
<organism evidence="1 2">
    <name type="scientific">Cylicostephanus goldi</name>
    <name type="common">Nematode worm</name>
    <dbReference type="NCBI Taxonomy" id="71465"/>
    <lineage>
        <taxon>Eukaryota</taxon>
        <taxon>Metazoa</taxon>
        <taxon>Ecdysozoa</taxon>
        <taxon>Nematoda</taxon>
        <taxon>Chromadorea</taxon>
        <taxon>Rhabditida</taxon>
        <taxon>Rhabditina</taxon>
        <taxon>Rhabditomorpha</taxon>
        <taxon>Strongyloidea</taxon>
        <taxon>Strongylidae</taxon>
        <taxon>Cylicostephanus</taxon>
    </lineage>
</organism>
<dbReference type="Proteomes" id="UP000271889">
    <property type="component" value="Unassembled WGS sequence"/>
</dbReference>
<evidence type="ECO:0000313" key="2">
    <source>
        <dbReference type="Proteomes" id="UP000271889"/>
    </source>
</evidence>